<reference evidence="1" key="2">
    <citation type="submission" date="2020-11" db="EMBL/GenBank/DDBJ databases">
        <authorList>
            <person name="McCartney M.A."/>
            <person name="Auch B."/>
            <person name="Kono T."/>
            <person name="Mallez S."/>
            <person name="Becker A."/>
            <person name="Gohl D.M."/>
            <person name="Silverstein K.A.T."/>
            <person name="Koren S."/>
            <person name="Bechman K.B."/>
            <person name="Herman A."/>
            <person name="Abrahante J.E."/>
            <person name="Garbe J."/>
        </authorList>
    </citation>
    <scope>NUCLEOTIDE SEQUENCE</scope>
    <source>
        <strain evidence="1">Duluth1</strain>
        <tissue evidence="1">Whole animal</tissue>
    </source>
</reference>
<dbReference type="AlphaFoldDB" id="A0A9D4QWL6"/>
<dbReference type="EMBL" id="JAIWYP010000003">
    <property type="protein sequence ID" value="KAH3845417.1"/>
    <property type="molecule type" value="Genomic_DNA"/>
</dbReference>
<reference evidence="1" key="1">
    <citation type="journal article" date="2019" name="bioRxiv">
        <title>The Genome of the Zebra Mussel, Dreissena polymorpha: A Resource for Invasive Species Research.</title>
        <authorList>
            <person name="McCartney M.A."/>
            <person name="Auch B."/>
            <person name="Kono T."/>
            <person name="Mallez S."/>
            <person name="Zhang Y."/>
            <person name="Obille A."/>
            <person name="Becker A."/>
            <person name="Abrahante J.E."/>
            <person name="Garbe J."/>
            <person name="Badalamenti J.P."/>
            <person name="Herman A."/>
            <person name="Mangelson H."/>
            <person name="Liachko I."/>
            <person name="Sullivan S."/>
            <person name="Sone E.D."/>
            <person name="Koren S."/>
            <person name="Silverstein K.A.T."/>
            <person name="Beckman K.B."/>
            <person name="Gohl D.M."/>
        </authorList>
    </citation>
    <scope>NUCLEOTIDE SEQUENCE</scope>
    <source>
        <strain evidence="1">Duluth1</strain>
        <tissue evidence="1">Whole animal</tissue>
    </source>
</reference>
<organism evidence="1 2">
    <name type="scientific">Dreissena polymorpha</name>
    <name type="common">Zebra mussel</name>
    <name type="synonym">Mytilus polymorpha</name>
    <dbReference type="NCBI Taxonomy" id="45954"/>
    <lineage>
        <taxon>Eukaryota</taxon>
        <taxon>Metazoa</taxon>
        <taxon>Spiralia</taxon>
        <taxon>Lophotrochozoa</taxon>
        <taxon>Mollusca</taxon>
        <taxon>Bivalvia</taxon>
        <taxon>Autobranchia</taxon>
        <taxon>Heteroconchia</taxon>
        <taxon>Euheterodonta</taxon>
        <taxon>Imparidentia</taxon>
        <taxon>Neoheterodontei</taxon>
        <taxon>Myida</taxon>
        <taxon>Dreissenoidea</taxon>
        <taxon>Dreissenidae</taxon>
        <taxon>Dreissena</taxon>
    </lineage>
</organism>
<accession>A0A9D4QWL6</accession>
<gene>
    <name evidence="1" type="ORF">DPMN_087697</name>
</gene>
<comment type="caution">
    <text evidence="1">The sequence shown here is derived from an EMBL/GenBank/DDBJ whole genome shotgun (WGS) entry which is preliminary data.</text>
</comment>
<protein>
    <submittedName>
        <fullName evidence="1">Uncharacterized protein</fullName>
    </submittedName>
</protein>
<name>A0A9D4QWL6_DREPO</name>
<proteinExistence type="predicted"/>
<dbReference type="Proteomes" id="UP000828390">
    <property type="component" value="Unassembled WGS sequence"/>
</dbReference>
<keyword evidence="2" id="KW-1185">Reference proteome</keyword>
<evidence type="ECO:0000313" key="2">
    <source>
        <dbReference type="Proteomes" id="UP000828390"/>
    </source>
</evidence>
<sequence>MDHSCMLPTMMTTSSSPCLLTGRSCHPLKILHFKVLQVYKCQKQDSCWSVGWGHTALSK</sequence>
<evidence type="ECO:0000313" key="1">
    <source>
        <dbReference type="EMBL" id="KAH3845417.1"/>
    </source>
</evidence>